<proteinExistence type="predicted"/>
<protein>
    <submittedName>
        <fullName evidence="2">Uncharacterized protein</fullName>
    </submittedName>
</protein>
<feature type="compositionally biased region" description="Basic and acidic residues" evidence="1">
    <location>
        <begin position="46"/>
        <end position="55"/>
    </location>
</feature>
<reference evidence="2" key="2">
    <citation type="journal article" date="2015" name="Data Brief">
        <title>Shoot transcriptome of the giant reed, Arundo donax.</title>
        <authorList>
            <person name="Barrero R.A."/>
            <person name="Guerrero F.D."/>
            <person name="Moolhuijzen P."/>
            <person name="Goolsby J.A."/>
            <person name="Tidwell J."/>
            <person name="Bellgard S.E."/>
            <person name="Bellgard M.I."/>
        </authorList>
    </citation>
    <scope>NUCLEOTIDE SEQUENCE</scope>
    <source>
        <tissue evidence="2">Shoot tissue taken approximately 20 cm above the soil surface</tissue>
    </source>
</reference>
<sequence>MATANALQPEVVILGGELREVDVLLVDDLDAAPRSRLLLLPRHRPQPHERQDPAVRRLGVGGHGLPDGLQLAADGASQRELPRRRRREHRERRHRLLDGT</sequence>
<organism evidence="2">
    <name type="scientific">Arundo donax</name>
    <name type="common">Giant reed</name>
    <name type="synonym">Donax arundinaceus</name>
    <dbReference type="NCBI Taxonomy" id="35708"/>
    <lineage>
        <taxon>Eukaryota</taxon>
        <taxon>Viridiplantae</taxon>
        <taxon>Streptophyta</taxon>
        <taxon>Embryophyta</taxon>
        <taxon>Tracheophyta</taxon>
        <taxon>Spermatophyta</taxon>
        <taxon>Magnoliopsida</taxon>
        <taxon>Liliopsida</taxon>
        <taxon>Poales</taxon>
        <taxon>Poaceae</taxon>
        <taxon>PACMAD clade</taxon>
        <taxon>Arundinoideae</taxon>
        <taxon>Arundineae</taxon>
        <taxon>Arundo</taxon>
    </lineage>
</organism>
<dbReference type="AlphaFoldDB" id="A0A0A9EKC0"/>
<dbReference type="EMBL" id="GBRH01199580">
    <property type="protein sequence ID" value="JAD98315.1"/>
    <property type="molecule type" value="Transcribed_RNA"/>
</dbReference>
<accession>A0A0A9EKC0</accession>
<evidence type="ECO:0000313" key="2">
    <source>
        <dbReference type="EMBL" id="JAD98315.1"/>
    </source>
</evidence>
<feature type="region of interest" description="Disordered" evidence="1">
    <location>
        <begin position="41"/>
        <end position="100"/>
    </location>
</feature>
<feature type="compositionally biased region" description="Basic residues" evidence="1">
    <location>
        <begin position="82"/>
        <end position="100"/>
    </location>
</feature>
<name>A0A0A9EKC0_ARUDO</name>
<reference evidence="2" key="1">
    <citation type="submission" date="2014-09" db="EMBL/GenBank/DDBJ databases">
        <authorList>
            <person name="Magalhaes I.L.F."/>
            <person name="Oliveira U."/>
            <person name="Santos F.R."/>
            <person name="Vidigal T.H.D.A."/>
            <person name="Brescovit A.D."/>
            <person name="Santos A.J."/>
        </authorList>
    </citation>
    <scope>NUCLEOTIDE SEQUENCE</scope>
    <source>
        <tissue evidence="2">Shoot tissue taken approximately 20 cm above the soil surface</tissue>
    </source>
</reference>
<evidence type="ECO:0000256" key="1">
    <source>
        <dbReference type="SAM" id="MobiDB-lite"/>
    </source>
</evidence>